<feature type="compositionally biased region" description="Pro residues" evidence="1">
    <location>
        <begin position="17"/>
        <end position="31"/>
    </location>
</feature>
<dbReference type="Proteomes" id="UP000053890">
    <property type="component" value="Unassembled WGS sequence"/>
</dbReference>
<dbReference type="GeneID" id="28977710"/>
<name>A0A194S543_RHOGW</name>
<evidence type="ECO:0000313" key="3">
    <source>
        <dbReference type="Proteomes" id="UP000053890"/>
    </source>
</evidence>
<proteinExistence type="predicted"/>
<dbReference type="EMBL" id="KQ474080">
    <property type="protein sequence ID" value="KPV74536.1"/>
    <property type="molecule type" value="Genomic_DNA"/>
</dbReference>
<accession>A0A194S543</accession>
<keyword evidence="3" id="KW-1185">Reference proteome</keyword>
<evidence type="ECO:0000313" key="2">
    <source>
        <dbReference type="EMBL" id="KPV74536.1"/>
    </source>
</evidence>
<dbReference type="AlphaFoldDB" id="A0A194S543"/>
<evidence type="ECO:0000256" key="1">
    <source>
        <dbReference type="SAM" id="MobiDB-lite"/>
    </source>
</evidence>
<organism evidence="2 3">
    <name type="scientific">Rhodotorula graminis (strain WP1)</name>
    <dbReference type="NCBI Taxonomy" id="578459"/>
    <lineage>
        <taxon>Eukaryota</taxon>
        <taxon>Fungi</taxon>
        <taxon>Dikarya</taxon>
        <taxon>Basidiomycota</taxon>
        <taxon>Pucciniomycotina</taxon>
        <taxon>Microbotryomycetes</taxon>
        <taxon>Sporidiobolales</taxon>
        <taxon>Sporidiobolaceae</taxon>
        <taxon>Rhodotorula</taxon>
    </lineage>
</organism>
<evidence type="ECO:0008006" key="4">
    <source>
        <dbReference type="Google" id="ProtNLM"/>
    </source>
</evidence>
<sequence>MATSSTYNMGALTDVLPPLPLVQPPPPPAHRPAPRRRPSPLEQMPARVVACVARWLEPDLRDDDRLFEGPSPDLVHLSSASPDLRAMFNRELWHSATYVAPPLAGPAPQAPARDLIALHDVVSTGLVKPVHNLSLVGIVSEVKVVEQAAHKVYDAEVQGNALADVVGRLGGVDGSLEAVRLEEIVLFRDVMERILARMTLNDRLKSISIKNVTSFDLPDDKKDPYLFCPVASLACLLVVDSDPLFILLAGQCPALTTLAVASPATLSKTSLESIVYAMPNLKRFSMVAGSCGTTSRLLLQSLLPAPTTVDIPRDLALQELVIDLGNSSLDILVQALALMPQLVKLVILNAGPVNPGNFAGLVHAAPSLTSLIVLAGDGSSGVSWTGSINTYAALLGRLDELEYFACDFLVGPTRQSARQSVVQRPVRATTYAPPLRAVGKAAISLQSMFIINGKEGDGKWTGAAAKYSRIGPYRNTSVTVTDPESLSLSALTVGRWERDACRA</sequence>
<protein>
    <recommendedName>
        <fullName evidence="4">F-box domain-containing protein</fullName>
    </recommendedName>
</protein>
<reference evidence="2 3" key="1">
    <citation type="journal article" date="2015" name="Front. Microbiol.">
        <title>Genome sequence of the plant growth promoting endophytic yeast Rhodotorula graminis WP1.</title>
        <authorList>
            <person name="Firrincieli A."/>
            <person name="Otillar R."/>
            <person name="Salamov A."/>
            <person name="Schmutz J."/>
            <person name="Khan Z."/>
            <person name="Redman R.S."/>
            <person name="Fleck N.D."/>
            <person name="Lindquist E."/>
            <person name="Grigoriev I.V."/>
            <person name="Doty S.L."/>
        </authorList>
    </citation>
    <scope>NUCLEOTIDE SEQUENCE [LARGE SCALE GENOMIC DNA]</scope>
    <source>
        <strain evidence="2 3">WP1</strain>
    </source>
</reference>
<dbReference type="InterPro" id="IPR032675">
    <property type="entry name" value="LRR_dom_sf"/>
</dbReference>
<gene>
    <name evidence="2" type="ORF">RHOBADRAFT_54342</name>
</gene>
<dbReference type="Gene3D" id="3.80.10.10">
    <property type="entry name" value="Ribonuclease Inhibitor"/>
    <property type="match status" value="1"/>
</dbReference>
<feature type="region of interest" description="Disordered" evidence="1">
    <location>
        <begin position="17"/>
        <end position="42"/>
    </location>
</feature>
<dbReference type="RefSeq" id="XP_018270585.1">
    <property type="nucleotide sequence ID" value="XM_018417262.1"/>
</dbReference>